<dbReference type="EMBL" id="CP061171">
    <property type="protein sequence ID" value="QNR83021.1"/>
    <property type="molecule type" value="Genomic_DNA"/>
</dbReference>
<reference evidence="7 8" key="1">
    <citation type="submission" date="2020-09" db="EMBL/GenBank/DDBJ databases">
        <title>Pedobacter sp. SW-16 isolated from soil near Yeocheon.</title>
        <authorList>
            <person name="Im H.S."/>
            <person name="Joung Y."/>
            <person name="Lee S.-S."/>
        </authorList>
    </citation>
    <scope>NUCLEOTIDE SEQUENCE [LARGE SCALE GENOMIC DNA]</scope>
    <source>
        <strain evidence="7 8">SW-16</strain>
    </source>
</reference>
<proteinExistence type="predicted"/>
<protein>
    <submittedName>
        <fullName evidence="7">O-antigen ligase family protein</fullName>
    </submittedName>
</protein>
<dbReference type="RefSeq" id="WP_190326260.1">
    <property type="nucleotide sequence ID" value="NZ_CP061171.1"/>
</dbReference>
<sequence>MLSPKLIFNKGITIWFLIILWFVVSVILNSRSLLIGTLVVLLFYIIRENRSIINRLRIYYLGILFSVSIILLACFYKQDSSRGRVLIYKISSGIFFDSGIYGIGIGNFKSTYLHYQQKYFQSEEKDYSEEALLADNTYYLFNDYFQFVLEAGLLGLLIVILFWTLIVRAFVSFYKLHKSLAEEICFIAVIPLVFAALFNHLFEKVAVQLIFCLTFPGIIYSEFGQRQKRKMLCLTAYLTFFLIFLFNNKNQLLLRNSYNQLEEAQILASSGYSLESLDSLEHIKTSVRYTTAYQLTYGQLLYKIHRFKDALPFLKNASAGLPSSDLYLLIGLCNKNLRAYDAAEYYLKSAIMMTPNRFSPRSELLSIYILRNKHIEAKEVALDILKLPVKIDSQKVHKIKSIAYKYLTS</sequence>
<dbReference type="PANTHER" id="PTHR37422">
    <property type="entry name" value="TEICHURONIC ACID BIOSYNTHESIS PROTEIN TUAE"/>
    <property type="match status" value="1"/>
</dbReference>
<keyword evidence="2 5" id="KW-0812">Transmembrane</keyword>
<dbReference type="SUPFAM" id="SSF48452">
    <property type="entry name" value="TPR-like"/>
    <property type="match status" value="1"/>
</dbReference>
<dbReference type="PANTHER" id="PTHR37422:SF13">
    <property type="entry name" value="LIPOPOLYSACCHARIDE BIOSYNTHESIS PROTEIN PA4999-RELATED"/>
    <property type="match status" value="1"/>
</dbReference>
<organism evidence="7 8">
    <name type="scientific">Pedobacter riviphilus</name>
    <dbReference type="NCBI Taxonomy" id="2766984"/>
    <lineage>
        <taxon>Bacteria</taxon>
        <taxon>Pseudomonadati</taxon>
        <taxon>Bacteroidota</taxon>
        <taxon>Sphingobacteriia</taxon>
        <taxon>Sphingobacteriales</taxon>
        <taxon>Sphingobacteriaceae</taxon>
        <taxon>Pedobacter</taxon>
    </lineage>
</organism>
<feature type="transmembrane region" description="Helical" evidence="5">
    <location>
        <begin position="58"/>
        <end position="78"/>
    </location>
</feature>
<evidence type="ECO:0000313" key="8">
    <source>
        <dbReference type="Proteomes" id="UP000516439"/>
    </source>
</evidence>
<dbReference type="InterPro" id="IPR011990">
    <property type="entry name" value="TPR-like_helical_dom_sf"/>
</dbReference>
<dbReference type="InterPro" id="IPR051533">
    <property type="entry name" value="WaaL-like"/>
</dbReference>
<dbReference type="Gene3D" id="1.25.40.10">
    <property type="entry name" value="Tetratricopeptide repeat domain"/>
    <property type="match status" value="1"/>
</dbReference>
<evidence type="ECO:0000256" key="3">
    <source>
        <dbReference type="ARBA" id="ARBA00022989"/>
    </source>
</evidence>
<keyword evidence="4 5" id="KW-0472">Membrane</keyword>
<dbReference type="Proteomes" id="UP000516439">
    <property type="component" value="Chromosome"/>
</dbReference>
<keyword evidence="3 5" id="KW-1133">Transmembrane helix</keyword>
<keyword evidence="8" id="KW-1185">Reference proteome</keyword>
<feature type="transmembrane region" description="Helical" evidence="5">
    <location>
        <begin position="7"/>
        <end position="24"/>
    </location>
</feature>
<feature type="transmembrane region" description="Helical" evidence="5">
    <location>
        <begin position="144"/>
        <end position="167"/>
    </location>
</feature>
<dbReference type="InterPro" id="IPR007016">
    <property type="entry name" value="O-antigen_ligase-rel_domated"/>
</dbReference>
<evidence type="ECO:0000256" key="1">
    <source>
        <dbReference type="ARBA" id="ARBA00004141"/>
    </source>
</evidence>
<evidence type="ECO:0000256" key="2">
    <source>
        <dbReference type="ARBA" id="ARBA00022692"/>
    </source>
</evidence>
<dbReference type="Pfam" id="PF04932">
    <property type="entry name" value="Wzy_C"/>
    <property type="match status" value="1"/>
</dbReference>
<evidence type="ECO:0000256" key="4">
    <source>
        <dbReference type="ARBA" id="ARBA00023136"/>
    </source>
</evidence>
<evidence type="ECO:0000256" key="5">
    <source>
        <dbReference type="SAM" id="Phobius"/>
    </source>
</evidence>
<feature type="transmembrane region" description="Helical" evidence="5">
    <location>
        <begin position="231"/>
        <end position="247"/>
    </location>
</feature>
<name>A0ABX6TDH0_9SPHI</name>
<comment type="subcellular location">
    <subcellularLocation>
        <location evidence="1">Membrane</location>
        <topology evidence="1">Multi-pass membrane protein</topology>
    </subcellularLocation>
</comment>
<evidence type="ECO:0000259" key="6">
    <source>
        <dbReference type="Pfam" id="PF04932"/>
    </source>
</evidence>
<feature type="domain" description="O-antigen ligase-related" evidence="6">
    <location>
        <begin position="17"/>
        <end position="160"/>
    </location>
</feature>
<evidence type="ECO:0000313" key="7">
    <source>
        <dbReference type="EMBL" id="QNR83021.1"/>
    </source>
</evidence>
<feature type="transmembrane region" description="Helical" evidence="5">
    <location>
        <begin position="179"/>
        <end position="199"/>
    </location>
</feature>
<dbReference type="GO" id="GO:0016874">
    <property type="term" value="F:ligase activity"/>
    <property type="evidence" value="ECO:0007669"/>
    <property type="project" value="UniProtKB-KW"/>
</dbReference>
<gene>
    <name evidence="7" type="ORF">H9N25_13650</name>
</gene>
<accession>A0ABX6TDH0</accession>
<keyword evidence="7" id="KW-0436">Ligase</keyword>
<feature type="transmembrane region" description="Helical" evidence="5">
    <location>
        <begin position="205"/>
        <end position="224"/>
    </location>
</feature>